<dbReference type="AlphaFoldDB" id="A0A9Q0R3E9"/>
<feature type="DNA-binding region" description="HMG box" evidence="4">
    <location>
        <begin position="44"/>
        <end position="109"/>
    </location>
</feature>
<dbReference type="PROSITE" id="PS50118">
    <property type="entry name" value="HMG_BOX_2"/>
    <property type="match status" value="1"/>
</dbReference>
<dbReference type="GO" id="GO:0003677">
    <property type="term" value="F:DNA binding"/>
    <property type="evidence" value="ECO:0007669"/>
    <property type="project" value="UniProtKB-UniRule"/>
</dbReference>
<proteinExistence type="predicted"/>
<name>A0A9Q0R3E9_9MAGN</name>
<protein>
    <recommendedName>
        <fullName evidence="6">HMG box domain-containing protein</fullName>
    </recommendedName>
</protein>
<sequence>MKRPEDMIAQKKPLAEASSRAKKKRKANTNVKNEKSEEKDSDRPKRPVSPFFIFMEQFSNFPKEMFPENAVRKAGTEKWNSMSDTEKLTYDVEFHKRMDDYNKAMKSYRRKANDAKDEAKDEDSGKSTSEVQIHDQ</sequence>
<evidence type="ECO:0000256" key="4">
    <source>
        <dbReference type="PROSITE-ProRule" id="PRU00267"/>
    </source>
</evidence>
<feature type="domain" description="HMG box" evidence="6">
    <location>
        <begin position="44"/>
        <end position="109"/>
    </location>
</feature>
<comment type="caution">
    <text evidence="7">The sequence shown here is derived from an EMBL/GenBank/DDBJ whole genome shotgun (WGS) entry which is preliminary data.</text>
</comment>
<dbReference type="SUPFAM" id="SSF47095">
    <property type="entry name" value="HMG-box"/>
    <property type="match status" value="1"/>
</dbReference>
<dbReference type="InterPro" id="IPR009071">
    <property type="entry name" value="HMG_box_dom"/>
</dbReference>
<dbReference type="InterPro" id="IPR036910">
    <property type="entry name" value="HMG_box_dom_sf"/>
</dbReference>
<keyword evidence="2 4" id="KW-0238">DNA-binding</keyword>
<evidence type="ECO:0000313" key="8">
    <source>
        <dbReference type="Proteomes" id="UP001141806"/>
    </source>
</evidence>
<reference evidence="7" key="1">
    <citation type="journal article" date="2023" name="Plant J.">
        <title>The genome of the king protea, Protea cynaroides.</title>
        <authorList>
            <person name="Chang J."/>
            <person name="Duong T.A."/>
            <person name="Schoeman C."/>
            <person name="Ma X."/>
            <person name="Roodt D."/>
            <person name="Barker N."/>
            <person name="Li Z."/>
            <person name="Van de Peer Y."/>
            <person name="Mizrachi E."/>
        </authorList>
    </citation>
    <scope>NUCLEOTIDE SEQUENCE</scope>
    <source>
        <tissue evidence="7">Young leaves</tissue>
    </source>
</reference>
<dbReference type="OrthoDB" id="1919336at2759"/>
<comment type="subcellular location">
    <subcellularLocation>
        <location evidence="1">Nucleus</location>
    </subcellularLocation>
</comment>
<dbReference type="Gene3D" id="1.10.30.10">
    <property type="entry name" value="High mobility group box domain"/>
    <property type="match status" value="1"/>
</dbReference>
<accession>A0A9Q0R3E9</accession>
<dbReference type="Proteomes" id="UP001141806">
    <property type="component" value="Unassembled WGS sequence"/>
</dbReference>
<organism evidence="7 8">
    <name type="scientific">Protea cynaroides</name>
    <dbReference type="NCBI Taxonomy" id="273540"/>
    <lineage>
        <taxon>Eukaryota</taxon>
        <taxon>Viridiplantae</taxon>
        <taxon>Streptophyta</taxon>
        <taxon>Embryophyta</taxon>
        <taxon>Tracheophyta</taxon>
        <taxon>Spermatophyta</taxon>
        <taxon>Magnoliopsida</taxon>
        <taxon>Proteales</taxon>
        <taxon>Proteaceae</taxon>
        <taxon>Protea</taxon>
    </lineage>
</organism>
<dbReference type="EMBL" id="JAMYWD010000001">
    <property type="protein sequence ID" value="KAJ4981958.1"/>
    <property type="molecule type" value="Genomic_DNA"/>
</dbReference>
<keyword evidence="8" id="KW-1185">Reference proteome</keyword>
<gene>
    <name evidence="7" type="ORF">NE237_032795</name>
</gene>
<keyword evidence="3 4" id="KW-0539">Nucleus</keyword>
<evidence type="ECO:0000256" key="3">
    <source>
        <dbReference type="ARBA" id="ARBA00023242"/>
    </source>
</evidence>
<dbReference type="Pfam" id="PF00505">
    <property type="entry name" value="HMG_box"/>
    <property type="match status" value="1"/>
</dbReference>
<evidence type="ECO:0000256" key="2">
    <source>
        <dbReference type="ARBA" id="ARBA00023125"/>
    </source>
</evidence>
<dbReference type="PANTHER" id="PTHR46261:SF32">
    <property type="entry name" value="HIGH MOBILITY GROUP B PROTEIN 3-LIKE"/>
    <property type="match status" value="1"/>
</dbReference>
<dbReference type="GO" id="GO:0005634">
    <property type="term" value="C:nucleus"/>
    <property type="evidence" value="ECO:0007669"/>
    <property type="project" value="UniProtKB-SubCell"/>
</dbReference>
<dbReference type="SMART" id="SM00398">
    <property type="entry name" value="HMG"/>
    <property type="match status" value="1"/>
</dbReference>
<evidence type="ECO:0000256" key="1">
    <source>
        <dbReference type="ARBA" id="ARBA00004123"/>
    </source>
</evidence>
<feature type="region of interest" description="Disordered" evidence="5">
    <location>
        <begin position="1"/>
        <end position="48"/>
    </location>
</feature>
<evidence type="ECO:0000259" key="6">
    <source>
        <dbReference type="PROSITE" id="PS50118"/>
    </source>
</evidence>
<dbReference type="PANTHER" id="PTHR46261">
    <property type="entry name" value="HIGH MOBILITY GROUP B PROTEIN 4-RELATED"/>
    <property type="match status" value="1"/>
</dbReference>
<dbReference type="InterPro" id="IPR031061">
    <property type="entry name" value="HMGB_plant"/>
</dbReference>
<feature type="region of interest" description="Disordered" evidence="5">
    <location>
        <begin position="108"/>
        <end position="136"/>
    </location>
</feature>
<feature type="compositionally biased region" description="Polar residues" evidence="5">
    <location>
        <begin position="126"/>
        <end position="136"/>
    </location>
</feature>
<evidence type="ECO:0000313" key="7">
    <source>
        <dbReference type="EMBL" id="KAJ4981958.1"/>
    </source>
</evidence>
<evidence type="ECO:0000256" key="5">
    <source>
        <dbReference type="SAM" id="MobiDB-lite"/>
    </source>
</evidence>
<feature type="compositionally biased region" description="Basic and acidic residues" evidence="5">
    <location>
        <begin position="32"/>
        <end position="45"/>
    </location>
</feature>
<feature type="compositionally biased region" description="Basic and acidic residues" evidence="5">
    <location>
        <begin position="111"/>
        <end position="125"/>
    </location>
</feature>